<evidence type="ECO:0000256" key="1">
    <source>
        <dbReference type="SAM" id="MobiDB-lite"/>
    </source>
</evidence>
<dbReference type="Pfam" id="PF01426">
    <property type="entry name" value="BAH"/>
    <property type="match status" value="1"/>
</dbReference>
<feature type="compositionally biased region" description="Acidic residues" evidence="1">
    <location>
        <begin position="1666"/>
        <end position="1686"/>
    </location>
</feature>
<feature type="compositionally biased region" description="Low complexity" evidence="1">
    <location>
        <begin position="161"/>
        <end position="178"/>
    </location>
</feature>
<feature type="compositionally biased region" description="Basic and acidic residues" evidence="1">
    <location>
        <begin position="282"/>
        <end position="291"/>
    </location>
</feature>
<feature type="compositionally biased region" description="Basic and acidic residues" evidence="1">
    <location>
        <begin position="1195"/>
        <end position="1212"/>
    </location>
</feature>
<feature type="compositionally biased region" description="Basic and acidic residues" evidence="1">
    <location>
        <begin position="582"/>
        <end position="599"/>
    </location>
</feature>
<feature type="compositionally biased region" description="Basic and acidic residues" evidence="1">
    <location>
        <begin position="629"/>
        <end position="639"/>
    </location>
</feature>
<feature type="region of interest" description="Disordered" evidence="1">
    <location>
        <begin position="1452"/>
        <end position="1484"/>
    </location>
</feature>
<gene>
    <name evidence="3" type="ORF">UPYG_G00094350</name>
</gene>
<dbReference type="InterPro" id="IPR056841">
    <property type="entry name" value="TNRC18_BAHCC1-like_SH3"/>
</dbReference>
<dbReference type="InterPro" id="IPR048924">
    <property type="entry name" value="BAHCC1-like_Tudor"/>
</dbReference>
<feature type="compositionally biased region" description="Low complexity" evidence="1">
    <location>
        <begin position="1023"/>
        <end position="1039"/>
    </location>
</feature>
<feature type="compositionally biased region" description="Polar residues" evidence="1">
    <location>
        <begin position="977"/>
        <end position="992"/>
    </location>
</feature>
<dbReference type="PANTHER" id="PTHR12505">
    <property type="entry name" value="PHD FINGER TRANSCRIPTION FACTOR"/>
    <property type="match status" value="1"/>
</dbReference>
<evidence type="ECO:0000313" key="4">
    <source>
        <dbReference type="Proteomes" id="UP001557470"/>
    </source>
</evidence>
<dbReference type="Gene3D" id="2.30.30.490">
    <property type="match status" value="1"/>
</dbReference>
<feature type="compositionally biased region" description="Low complexity" evidence="1">
    <location>
        <begin position="1453"/>
        <end position="1464"/>
    </location>
</feature>
<feature type="compositionally biased region" description="Pro residues" evidence="1">
    <location>
        <begin position="949"/>
        <end position="964"/>
    </location>
</feature>
<feature type="compositionally biased region" description="Basic and acidic residues" evidence="1">
    <location>
        <begin position="259"/>
        <end position="270"/>
    </location>
</feature>
<dbReference type="CDD" id="cd04714">
    <property type="entry name" value="BAH_BAHCC1"/>
    <property type="match status" value="1"/>
</dbReference>
<name>A0ABD0WZI1_UMBPY</name>
<proteinExistence type="predicted"/>
<feature type="domain" description="BAH" evidence="2">
    <location>
        <begin position="2094"/>
        <end position="2239"/>
    </location>
</feature>
<dbReference type="PANTHER" id="PTHR12505:SF21">
    <property type="entry name" value="TRINUCLEOTIDE REPEAT-CONTAINING GENE 18 PROTEIN"/>
    <property type="match status" value="1"/>
</dbReference>
<feature type="region of interest" description="Disordered" evidence="1">
    <location>
        <begin position="1580"/>
        <end position="1702"/>
    </location>
</feature>
<feature type="region of interest" description="Disordered" evidence="1">
    <location>
        <begin position="161"/>
        <end position="442"/>
    </location>
</feature>
<feature type="compositionally biased region" description="Basic and acidic residues" evidence="1">
    <location>
        <begin position="317"/>
        <end position="411"/>
    </location>
</feature>
<feature type="compositionally biased region" description="Basic residues" evidence="1">
    <location>
        <begin position="1213"/>
        <end position="1227"/>
    </location>
</feature>
<feature type="compositionally biased region" description="Acidic residues" evidence="1">
    <location>
        <begin position="1468"/>
        <end position="1477"/>
    </location>
</feature>
<dbReference type="PROSITE" id="PS51038">
    <property type="entry name" value="BAH"/>
    <property type="match status" value="1"/>
</dbReference>
<feature type="region of interest" description="Disordered" evidence="1">
    <location>
        <begin position="843"/>
        <end position="1053"/>
    </location>
</feature>
<dbReference type="Pfam" id="PF24912">
    <property type="entry name" value="SH3_TNRC18"/>
    <property type="match status" value="1"/>
</dbReference>
<organism evidence="3 4">
    <name type="scientific">Umbra pygmaea</name>
    <name type="common">Eastern mudminnow</name>
    <dbReference type="NCBI Taxonomy" id="75934"/>
    <lineage>
        <taxon>Eukaryota</taxon>
        <taxon>Metazoa</taxon>
        <taxon>Chordata</taxon>
        <taxon>Craniata</taxon>
        <taxon>Vertebrata</taxon>
        <taxon>Euteleostomi</taxon>
        <taxon>Actinopterygii</taxon>
        <taxon>Neopterygii</taxon>
        <taxon>Teleostei</taxon>
        <taxon>Protacanthopterygii</taxon>
        <taxon>Esociformes</taxon>
        <taxon>Umbridae</taxon>
        <taxon>Umbra</taxon>
    </lineage>
</organism>
<feature type="region of interest" description="Disordered" evidence="1">
    <location>
        <begin position="1340"/>
        <end position="1440"/>
    </location>
</feature>
<feature type="compositionally biased region" description="Low complexity" evidence="1">
    <location>
        <begin position="1906"/>
        <end position="1916"/>
    </location>
</feature>
<feature type="compositionally biased region" description="Polar residues" evidence="1">
    <location>
        <begin position="1234"/>
        <end position="1245"/>
    </location>
</feature>
<feature type="compositionally biased region" description="Polar residues" evidence="1">
    <location>
        <begin position="1921"/>
        <end position="1937"/>
    </location>
</feature>
<feature type="region of interest" description="Disordered" evidence="1">
    <location>
        <begin position="2005"/>
        <end position="2032"/>
    </location>
</feature>
<accession>A0ABD0WZI1</accession>
<feature type="compositionally biased region" description="Basic and acidic residues" evidence="1">
    <location>
        <begin position="216"/>
        <end position="232"/>
    </location>
</feature>
<sequence>MDGRDFGPPRSVHAPPPMETHRLGSAAAAGRIPPSSGHLGTGLPTNLHVGKYLPSAMNLHPHHSDTFAASSSSFLAAYAGPSSLTSDPAFRSANQMAQLWASHAHEGFASLPSGLFPNPYHVPLGHLEHPAPSLGLAQQHVLFDPATHKEGFYLPVSLSQQPLQSLPSTPTRSTPPQRSSREVRDRERACRGEGERPREDPRPHSVVDLTQGGGGEDDRRGRSGEKERERDQAWVFLGQSALRFPPPSQGLTSSSGRYPEQDPTRPRSHSDSSFTSGHAQPAHREPVREQRVSAPTYVPSVEVYDERTGPIQIASQARDKRDRLKEREREQERERERERQRERDERERDERERDERERDERERDERERDERERDARERDARERDARERDARERDARETYRFPERTLLDHGSFRPGSSSCHRDREEGSVIRSNGPPLKRDSFVSQSGFTIDKPKHAIQLGLEQVGEGPKWNPISPLANYATSHMAALAAQHGHTHSPHLSQSPQPHPQPQPQTADEGPRRYLNPSVLYRPGGGGCKEEDGAEVSAMQSLIKYSGTFPPDAQGSSRPNTDTRTAFGGLGSMRLEGGRVGRMTKREQERPDSARSFGRSEGVGPGDGEVRHPPVGIAVAVARQKDSRNTGVKDEEDERRRHHDDRLVRLEREQEKVLRESKELAEFTQMHPPLASSSLTSNLMVTGGSARWPPPPSALTSQPWIPRQGAPPVWLSGSPYGLGPSPLHQAIPPGYPSPLGGSFPPPYQLARDPQSGQLLVVPTEHIPHYGGDMLDRTGAPVWPGVYGTGSSLQHAAQLQMLSQQQMLRQHELMMLQQHAAQVMELQRNAQLVERLKASEQRAELEEKTDKRSSEPKPRPSPSLHLRKTPLRTPPPSSSSRTPLPSPRLTLKHEEVQRDGSSPLRPKQEAEGEEGDGGKRTPFHRQYSDVSPGYSYQSVTGPFSAPPPSTPYLAPPTHPPAVEWQGGCSKLEVSTPTCQAEHQSSPPDTEGGLKPEVAKNSTPVHFPSCTMANPERWIGSPITGTPPSSPTHRSPSPPPSAPLTVAPDDSMSGLMVLLAASQMPQAALVAPLPQTEARSLGTASPACLEGMALLSNLASLEIKRIQQEEDAVMCGLDSLLAAGRQVLLEAIEEQSHIALPRHLDPSKTYSWRHRKDTQLLSQACVQVCDMEEVEYRVRLADLQRRYKEKQRQLVRLERQQQEVERRSSTRRGRGRPSKRKHLAPPPGKQESTSGKTVQYSEDSEHGEVAWRRVHCPREEEEMDGGETKTKRRKSKNKSWNDQDTSSSYCLEQVKERSSNLGNGKCEQEQLASDLNRALSLSQLGMLSTVCHTTFDPSRRENVSGGGGKDDGRRQLSVKRVKRMISGDKKVKGQKKPFSLPPRSSPSPHASYHYNSDSEEDITPGGWPPMSQSQPHTAPPRKRPSLSNQAARERKQKHLSLLLQEAGLSSSDDSFDQESSSNHDDDDGDEESGSEGSGLEESGLGLLARFAASALPVNPASLNHLCDSKNPRRQSILGVECEWDLGADVRLRKFPSLLHAGSSARNYPGLGGGVSEEEGWTRRRSERIFLHDASTNQIPTSSKDRPISTKPASRVKTASREGKDIVKKKKLKEAPLSCPSLSSPITESPVVAPLSPARNNQSKAKAKPREARGAVSRLMESMEADEDFEPSQDSSFSEDDEPLPSHSTSTMDRTSSPAPVQCVLDKDCLQDGLRVLIPMDDQLLYAGHVNTVHSPDIYSVVVEGERGNRPHIYCLEQLLQEAIVDVKPPSVRYLPEGCRIAAYWSQQYRCLYPGTVVNGNPDCGISDELITVEFDDGDTGRIPLSHIRLLPPDYKIQCAEPSPALLVASCSKRRVRKCSKDTNETRPKAEDSAPKSRGRPTKKNKPKTEPTVSPDQPKLGHAAQRAPTPARPALDRTCSTQRPVQERSMSSPRNKPGPGRPSKPSAGLTSPPSQNPRRSSTCQSSPKHNRTLPPSAALYHPAPYGKILTVDLYSHPNLDSYTRSQGLASQKPQGAGGSVGRPRRREGVHLPTTKELAKRQRLPSVENRPKISAFLPARQLWKWLGQPTQRRGMKGKAKKLFYKAIVRGKETIRIGDCAVFLSAGRPNLPFIGKIQSMWESWGSNMVVRVNWFYHPEETNPGKKLHDKKTWDQMSGRSLPTALLSSNQRTDFMERALYQSSHSDENDVQTVSHKCLVVSVSEYETMTLTRRYADSQDLYYLAGTYEPTTGMIFNTDGVPVIC</sequence>
<feature type="region of interest" description="Disordered" evidence="1">
    <location>
        <begin position="1"/>
        <end position="43"/>
    </location>
</feature>
<dbReference type="InterPro" id="IPR001025">
    <property type="entry name" value="BAH_dom"/>
</dbReference>
<dbReference type="CDD" id="cd20469">
    <property type="entry name" value="Tudor_TNRC18"/>
    <property type="match status" value="1"/>
</dbReference>
<feature type="region of interest" description="Disordered" evidence="1">
    <location>
        <begin position="1860"/>
        <end position="1981"/>
    </location>
</feature>
<dbReference type="Proteomes" id="UP001557470">
    <property type="component" value="Unassembled WGS sequence"/>
</dbReference>
<dbReference type="SMART" id="SM00439">
    <property type="entry name" value="BAH"/>
    <property type="match status" value="1"/>
</dbReference>
<feature type="compositionally biased region" description="Polar residues" evidence="1">
    <location>
        <begin position="560"/>
        <end position="570"/>
    </location>
</feature>
<feature type="compositionally biased region" description="Polar residues" evidence="1">
    <location>
        <begin position="1951"/>
        <end position="1970"/>
    </location>
</feature>
<reference evidence="3 4" key="1">
    <citation type="submission" date="2024-06" db="EMBL/GenBank/DDBJ databases">
        <authorList>
            <person name="Pan Q."/>
            <person name="Wen M."/>
            <person name="Jouanno E."/>
            <person name="Zahm M."/>
            <person name="Klopp C."/>
            <person name="Cabau C."/>
            <person name="Louis A."/>
            <person name="Berthelot C."/>
            <person name="Parey E."/>
            <person name="Roest Crollius H."/>
            <person name="Montfort J."/>
            <person name="Robinson-Rechavi M."/>
            <person name="Bouchez O."/>
            <person name="Lampietro C."/>
            <person name="Lopez Roques C."/>
            <person name="Donnadieu C."/>
            <person name="Postlethwait J."/>
            <person name="Bobe J."/>
            <person name="Verreycken H."/>
            <person name="Guiguen Y."/>
        </authorList>
    </citation>
    <scope>NUCLEOTIDE SEQUENCE [LARGE SCALE GENOMIC DNA]</scope>
    <source>
        <strain evidence="3">Up_M1</strain>
        <tissue evidence="3">Testis</tissue>
    </source>
</reference>
<dbReference type="EMBL" id="JAGEUA010000003">
    <property type="protein sequence ID" value="KAL0992513.1"/>
    <property type="molecule type" value="Genomic_DNA"/>
</dbReference>
<keyword evidence="4" id="KW-1185">Reference proteome</keyword>
<feature type="compositionally biased region" description="Polar residues" evidence="1">
    <location>
        <begin position="1689"/>
        <end position="1702"/>
    </location>
</feature>
<protein>
    <recommendedName>
        <fullName evidence="2">BAH domain-containing protein</fullName>
    </recommendedName>
</protein>
<feature type="compositionally biased region" description="Basic and acidic residues" evidence="1">
    <location>
        <begin position="843"/>
        <end position="863"/>
    </location>
</feature>
<feature type="compositionally biased region" description="Basic and acidic residues" evidence="1">
    <location>
        <begin position="179"/>
        <end position="205"/>
    </location>
</feature>
<evidence type="ECO:0000259" key="2">
    <source>
        <dbReference type="PROSITE" id="PS51038"/>
    </source>
</evidence>
<feature type="region of interest" description="Disordered" evidence="1">
    <location>
        <begin position="1195"/>
        <end position="1291"/>
    </location>
</feature>
<feature type="region of interest" description="Disordered" evidence="1">
    <location>
        <begin position="551"/>
        <end position="650"/>
    </location>
</feature>
<feature type="compositionally biased region" description="Low complexity" evidence="1">
    <location>
        <begin position="883"/>
        <end position="894"/>
    </location>
</feature>
<feature type="region of interest" description="Disordered" evidence="1">
    <location>
        <begin position="483"/>
        <end position="538"/>
    </location>
</feature>
<feature type="compositionally biased region" description="Basic residues" evidence="1">
    <location>
        <begin position="1880"/>
        <end position="1889"/>
    </location>
</feature>
<feature type="compositionally biased region" description="Polar residues" evidence="1">
    <location>
        <begin position="2005"/>
        <end position="2016"/>
    </location>
</feature>
<dbReference type="Gene3D" id="2.30.30.140">
    <property type="match status" value="1"/>
</dbReference>
<dbReference type="InterPro" id="IPR052429">
    <property type="entry name" value="BAH_domain_protein"/>
</dbReference>
<feature type="compositionally biased region" description="Basic and acidic residues" evidence="1">
    <location>
        <begin position="1862"/>
        <end position="1878"/>
    </location>
</feature>
<feature type="compositionally biased region" description="Basic and acidic residues" evidence="1">
    <location>
        <begin position="1341"/>
        <end position="1358"/>
    </location>
</feature>
<dbReference type="InterPro" id="IPR043151">
    <property type="entry name" value="BAH_sf"/>
</dbReference>
<comment type="caution">
    <text evidence="3">The sequence shown here is derived from an EMBL/GenBank/DDBJ whole genome shotgun (WGS) entry which is preliminary data.</text>
</comment>
<evidence type="ECO:0000313" key="3">
    <source>
        <dbReference type="EMBL" id="KAL0992513.1"/>
    </source>
</evidence>
<dbReference type="Pfam" id="PF21744">
    <property type="entry name" value="BAHCC1-like_Tudor"/>
    <property type="match status" value="1"/>
</dbReference>